<protein>
    <recommendedName>
        <fullName evidence="3">Nucleic acid-binding protein</fullName>
    </recommendedName>
</protein>
<dbReference type="AlphaFoldDB" id="A0A0R1H224"/>
<evidence type="ECO:0000313" key="1">
    <source>
        <dbReference type="EMBL" id="KRK37258.1"/>
    </source>
</evidence>
<sequence>MLKYNFSQVADQKNPLIQVDEAISFGPDFFERAKELIISVEKANVTGQIFYDEPFVFAQMHVVADITVPSSRSLNSVPLKLDFKFLEAYTKETPSQEDLEAIDTIIELEDDLIDLQTAVEDHLLLHIPLQNLTKEELEQDLMPKGDDWEVVSESKFLEQQKQEQVTKINPAFEKLKGLFPASEDSATDDENN</sequence>
<comment type="caution">
    <text evidence="1">The sequence shown here is derived from an EMBL/GenBank/DDBJ whole genome shotgun (WGS) entry which is preliminary data.</text>
</comment>
<gene>
    <name evidence="1" type="ORF">FC62_GL001373</name>
</gene>
<proteinExistence type="predicted"/>
<keyword evidence="2" id="KW-1185">Reference proteome</keyword>
<dbReference type="EMBL" id="AZCV01000006">
    <property type="protein sequence ID" value="KRK37258.1"/>
    <property type="molecule type" value="Genomic_DNA"/>
</dbReference>
<organism evidence="1 2">
    <name type="scientific">Amylolactobacillus amylotrophicus DSM 20534</name>
    <dbReference type="NCBI Taxonomy" id="1423722"/>
    <lineage>
        <taxon>Bacteria</taxon>
        <taxon>Bacillati</taxon>
        <taxon>Bacillota</taxon>
        <taxon>Bacilli</taxon>
        <taxon>Lactobacillales</taxon>
        <taxon>Lactobacillaceae</taxon>
        <taxon>Amylolactobacillus</taxon>
    </lineage>
</organism>
<dbReference type="Pfam" id="PF02620">
    <property type="entry name" value="YceD"/>
    <property type="match status" value="1"/>
</dbReference>
<dbReference type="RefSeq" id="WP_054746146.1">
    <property type="nucleotide sequence ID" value="NZ_AZCV01000006.1"/>
</dbReference>
<evidence type="ECO:0008006" key="3">
    <source>
        <dbReference type="Google" id="ProtNLM"/>
    </source>
</evidence>
<dbReference type="PATRIC" id="fig|1423722.3.peg.1399"/>
<accession>A0A0R1H224</accession>
<dbReference type="InterPro" id="IPR003772">
    <property type="entry name" value="YceD"/>
</dbReference>
<name>A0A0R1H224_9LACO</name>
<evidence type="ECO:0000313" key="2">
    <source>
        <dbReference type="Proteomes" id="UP000050909"/>
    </source>
</evidence>
<reference evidence="1 2" key="1">
    <citation type="journal article" date="2015" name="Genome Announc.">
        <title>Expanding the biotechnology potential of lactobacilli through comparative genomics of 213 strains and associated genera.</title>
        <authorList>
            <person name="Sun Z."/>
            <person name="Harris H.M."/>
            <person name="McCann A."/>
            <person name="Guo C."/>
            <person name="Argimon S."/>
            <person name="Zhang W."/>
            <person name="Yang X."/>
            <person name="Jeffery I.B."/>
            <person name="Cooney J.C."/>
            <person name="Kagawa T.F."/>
            <person name="Liu W."/>
            <person name="Song Y."/>
            <person name="Salvetti E."/>
            <person name="Wrobel A."/>
            <person name="Rasinkangas P."/>
            <person name="Parkhill J."/>
            <person name="Rea M.C."/>
            <person name="O'Sullivan O."/>
            <person name="Ritari J."/>
            <person name="Douillard F.P."/>
            <person name="Paul Ross R."/>
            <person name="Yang R."/>
            <person name="Briner A.E."/>
            <person name="Felis G.E."/>
            <person name="de Vos W.M."/>
            <person name="Barrangou R."/>
            <person name="Klaenhammer T.R."/>
            <person name="Caufield P.W."/>
            <person name="Cui Y."/>
            <person name="Zhang H."/>
            <person name="O'Toole P.W."/>
        </authorList>
    </citation>
    <scope>NUCLEOTIDE SEQUENCE [LARGE SCALE GENOMIC DNA]</scope>
    <source>
        <strain evidence="1 2">DSM 20534</strain>
    </source>
</reference>
<dbReference type="Proteomes" id="UP000050909">
    <property type="component" value="Unassembled WGS sequence"/>
</dbReference>